<name>A0A845HJQ7_9BURK</name>
<evidence type="ECO:0000313" key="3">
    <source>
        <dbReference type="Proteomes" id="UP000484875"/>
    </source>
</evidence>
<accession>A0A845HJQ7</accession>
<keyword evidence="1" id="KW-0732">Signal</keyword>
<protein>
    <recommendedName>
        <fullName evidence="4">Sulfur globule protein</fullName>
    </recommendedName>
</protein>
<reference evidence="2 3" key="1">
    <citation type="submission" date="2019-12" db="EMBL/GenBank/DDBJ databases">
        <title>Novel species isolated from a subtropical stream in China.</title>
        <authorList>
            <person name="Lu H."/>
        </authorList>
    </citation>
    <scope>NUCLEOTIDE SEQUENCE [LARGE SCALE GENOMIC DNA]</scope>
    <source>
        <strain evidence="2 3">FT107W</strain>
    </source>
</reference>
<dbReference type="Proteomes" id="UP000484875">
    <property type="component" value="Unassembled WGS sequence"/>
</dbReference>
<feature type="signal peptide" evidence="1">
    <location>
        <begin position="1"/>
        <end position="24"/>
    </location>
</feature>
<dbReference type="RefSeq" id="WP_161090313.1">
    <property type="nucleotide sequence ID" value="NZ_WWCV01000020.1"/>
</dbReference>
<evidence type="ECO:0000256" key="1">
    <source>
        <dbReference type="SAM" id="SignalP"/>
    </source>
</evidence>
<evidence type="ECO:0000313" key="2">
    <source>
        <dbReference type="EMBL" id="MYN17709.1"/>
    </source>
</evidence>
<proteinExistence type="predicted"/>
<organism evidence="2 3">
    <name type="scientific">Duganella vulcania</name>
    <dbReference type="NCBI Taxonomy" id="2692166"/>
    <lineage>
        <taxon>Bacteria</taxon>
        <taxon>Pseudomonadati</taxon>
        <taxon>Pseudomonadota</taxon>
        <taxon>Betaproteobacteria</taxon>
        <taxon>Burkholderiales</taxon>
        <taxon>Oxalobacteraceae</taxon>
        <taxon>Telluria group</taxon>
        <taxon>Duganella</taxon>
    </lineage>
</organism>
<keyword evidence="3" id="KW-1185">Reference proteome</keyword>
<feature type="chain" id="PRO_5032766197" description="Sulfur globule protein" evidence="1">
    <location>
        <begin position="25"/>
        <end position="134"/>
    </location>
</feature>
<comment type="caution">
    <text evidence="2">The sequence shown here is derived from an EMBL/GenBank/DDBJ whole genome shotgun (WGS) entry which is preliminary data.</text>
</comment>
<dbReference type="AlphaFoldDB" id="A0A845HJQ7"/>
<dbReference type="EMBL" id="WWCV01000020">
    <property type="protein sequence ID" value="MYN17709.1"/>
    <property type="molecule type" value="Genomic_DNA"/>
</dbReference>
<evidence type="ECO:0008006" key="4">
    <source>
        <dbReference type="Google" id="ProtNLM"/>
    </source>
</evidence>
<gene>
    <name evidence="2" type="ORF">GTP81_13180</name>
</gene>
<sequence>MNLLKPALLLAFLLGALTCPYAWAQGHGHGGHGHFHGGWGGGHGYHHGHGYVRGGVFIGAPVYWPRYRYYGPYYDGYYYPPGYYADAPLYLPPADAGVSSRRLYYCDNPRGYYPNITACLLPWRVLVATVVPPP</sequence>